<dbReference type="PRINTS" id="PR01036">
    <property type="entry name" value="TCRTETB"/>
</dbReference>
<evidence type="ECO:0000313" key="9">
    <source>
        <dbReference type="Proteomes" id="UP001521931"/>
    </source>
</evidence>
<reference evidence="8 9" key="1">
    <citation type="submission" date="2022-02" db="EMBL/GenBank/DDBJ databases">
        <title>Uncovering new skin microbiome diversity through culturing and metagenomics.</title>
        <authorList>
            <person name="Conlan S."/>
            <person name="Deming C."/>
            <person name="Nisc Comparative Sequencing Program N."/>
            <person name="Segre J.A."/>
        </authorList>
    </citation>
    <scope>NUCLEOTIDE SEQUENCE [LARGE SCALE GENOMIC DNA]</scope>
    <source>
        <strain evidence="8 9">ACRQZ</strain>
    </source>
</reference>
<feature type="transmembrane region" description="Helical" evidence="6">
    <location>
        <begin position="412"/>
        <end position="438"/>
    </location>
</feature>
<feature type="compositionally biased region" description="Low complexity" evidence="5">
    <location>
        <begin position="567"/>
        <end position="589"/>
    </location>
</feature>
<dbReference type="PANTHER" id="PTHR23501:SF197">
    <property type="entry name" value="COMD"/>
    <property type="match status" value="1"/>
</dbReference>
<feature type="transmembrane region" description="Helical" evidence="6">
    <location>
        <begin position="33"/>
        <end position="55"/>
    </location>
</feature>
<dbReference type="PANTHER" id="PTHR23501">
    <property type="entry name" value="MAJOR FACILITATOR SUPERFAMILY"/>
    <property type="match status" value="1"/>
</dbReference>
<feature type="transmembrane region" description="Helical" evidence="6">
    <location>
        <begin position="218"/>
        <end position="240"/>
    </location>
</feature>
<feature type="transmembrane region" description="Helical" evidence="6">
    <location>
        <begin position="127"/>
        <end position="147"/>
    </location>
</feature>
<keyword evidence="4 6" id="KW-0472">Membrane</keyword>
<dbReference type="InterPro" id="IPR020846">
    <property type="entry name" value="MFS_dom"/>
</dbReference>
<feature type="transmembrane region" description="Helical" evidence="6">
    <location>
        <begin position="183"/>
        <end position="206"/>
    </location>
</feature>
<feature type="transmembrane region" description="Helical" evidence="6">
    <location>
        <begin position="97"/>
        <end position="115"/>
    </location>
</feature>
<feature type="region of interest" description="Disordered" evidence="5">
    <location>
        <begin position="1"/>
        <end position="21"/>
    </location>
</feature>
<keyword evidence="9" id="KW-1185">Reference proteome</keyword>
<keyword evidence="3 6" id="KW-1133">Transmembrane helix</keyword>
<feature type="transmembrane region" description="Helical" evidence="6">
    <location>
        <begin position="353"/>
        <end position="372"/>
    </location>
</feature>
<feature type="transmembrane region" description="Helical" evidence="6">
    <location>
        <begin position="323"/>
        <end position="341"/>
    </location>
</feature>
<name>A0ABS9Q1S2_9MICO</name>
<dbReference type="CDD" id="cd17502">
    <property type="entry name" value="MFS_Azr1_MDR_like"/>
    <property type="match status" value="1"/>
</dbReference>
<dbReference type="InterPro" id="IPR036259">
    <property type="entry name" value="MFS_trans_sf"/>
</dbReference>
<feature type="transmembrane region" description="Helical" evidence="6">
    <location>
        <begin position="286"/>
        <end position="311"/>
    </location>
</feature>
<proteinExistence type="predicted"/>
<dbReference type="RefSeq" id="WP_239263721.1">
    <property type="nucleotide sequence ID" value="NZ_JAKRCV010000019.1"/>
</dbReference>
<dbReference type="SUPFAM" id="SSF103473">
    <property type="entry name" value="MFS general substrate transporter"/>
    <property type="match status" value="1"/>
</dbReference>
<dbReference type="Pfam" id="PF07690">
    <property type="entry name" value="MFS_1"/>
    <property type="match status" value="1"/>
</dbReference>
<dbReference type="Gene3D" id="1.20.1720.10">
    <property type="entry name" value="Multidrug resistance protein D"/>
    <property type="match status" value="1"/>
</dbReference>
<dbReference type="Proteomes" id="UP001521931">
    <property type="component" value="Unassembled WGS sequence"/>
</dbReference>
<feature type="transmembrane region" description="Helical" evidence="6">
    <location>
        <begin position="246"/>
        <end position="266"/>
    </location>
</feature>
<dbReference type="InterPro" id="IPR011701">
    <property type="entry name" value="MFS"/>
</dbReference>
<feature type="transmembrane region" description="Helical" evidence="6">
    <location>
        <begin position="159"/>
        <end position="177"/>
    </location>
</feature>
<dbReference type="EMBL" id="JAKRCV010000019">
    <property type="protein sequence ID" value="MCG7321816.1"/>
    <property type="molecule type" value="Genomic_DNA"/>
</dbReference>
<feature type="domain" description="Major facilitator superfamily (MFS) profile" evidence="7">
    <location>
        <begin position="32"/>
        <end position="515"/>
    </location>
</feature>
<evidence type="ECO:0000256" key="6">
    <source>
        <dbReference type="SAM" id="Phobius"/>
    </source>
</evidence>
<evidence type="ECO:0000313" key="8">
    <source>
        <dbReference type="EMBL" id="MCG7321816.1"/>
    </source>
</evidence>
<evidence type="ECO:0000256" key="4">
    <source>
        <dbReference type="ARBA" id="ARBA00023136"/>
    </source>
</evidence>
<evidence type="ECO:0000259" key="7">
    <source>
        <dbReference type="PROSITE" id="PS50850"/>
    </source>
</evidence>
<protein>
    <submittedName>
        <fullName evidence="8">MFS transporter</fullName>
    </submittedName>
</protein>
<feature type="transmembrane region" description="Helical" evidence="6">
    <location>
        <begin position="492"/>
        <end position="510"/>
    </location>
</feature>
<evidence type="ECO:0000256" key="1">
    <source>
        <dbReference type="ARBA" id="ARBA00004651"/>
    </source>
</evidence>
<comment type="subcellular location">
    <subcellularLocation>
        <location evidence="1">Cell membrane</location>
        <topology evidence="1">Multi-pass membrane protein</topology>
    </subcellularLocation>
</comment>
<feature type="region of interest" description="Disordered" evidence="5">
    <location>
        <begin position="521"/>
        <end position="599"/>
    </location>
</feature>
<dbReference type="PROSITE" id="PS50850">
    <property type="entry name" value="MFS"/>
    <property type="match status" value="1"/>
</dbReference>
<comment type="caution">
    <text evidence="8">The sequence shown here is derived from an EMBL/GenBank/DDBJ whole genome shotgun (WGS) entry which is preliminary data.</text>
</comment>
<organism evidence="8 9">
    <name type="scientific">Arsenicicoccus bolidensis</name>
    <dbReference type="NCBI Taxonomy" id="229480"/>
    <lineage>
        <taxon>Bacteria</taxon>
        <taxon>Bacillati</taxon>
        <taxon>Actinomycetota</taxon>
        <taxon>Actinomycetes</taxon>
        <taxon>Micrococcales</taxon>
        <taxon>Intrasporangiaceae</taxon>
        <taxon>Arsenicicoccus</taxon>
    </lineage>
</organism>
<gene>
    <name evidence="8" type="ORF">MHL29_07940</name>
</gene>
<evidence type="ECO:0000256" key="5">
    <source>
        <dbReference type="SAM" id="MobiDB-lite"/>
    </source>
</evidence>
<evidence type="ECO:0000256" key="3">
    <source>
        <dbReference type="ARBA" id="ARBA00022989"/>
    </source>
</evidence>
<sequence>MSTTTPRHAARPTSPPEATLSSGMTHKEVLETLSGLLLGMFVAILSSTVVSNALPTIVSELHGSESGYTWVVTATLLATTISTPIWGKLADLFSKKLLVQLALVIFVLASMAAGLSNSMGILIATRVFQGLGAGGLTSLSQVILATIVSPRERGRYSGYLGATFALGTVAGPLVGGALTEHLSWRWCFYVGVPFALLAIVVLQKTLHLPTRRRGETHIDYLGAILLAGGVSSLLVWVSLAGDSFDWWSWQTGAMVGGGIVLIALTVMAEQIAPEPIIPLRLFRSPVIVLASTASLFVGVAMFAGTVFLGQYFQLARGENPTKAGVMTIPMILGLFLSSTISGQVITRTGRWKAWLVTGGFLLTGALGLLGTIAYDTSYWIVAVWMFLLGTGIGMMMQNLVVAVQNEVPVRDLGVASSFVAFTRSMGGAVGVSALGALLGQRIKDHMADGLAAHHISPAAMAGHSSSIPNIHALKEPIRGIVQDAYGQGLSEVFLAGAPFALLAFLITLFIRETTLRERNVDEDSPVATADASGASVASAGAGEAEGEVEQVWSAPEDHVEHADTHRGGPSTAGADAATPSAAPAPTAGPGHNGGTLLAPSTRGTLVMETRAPSVELTEVHDASRTSAHAAPSAIADGRTAWHGFVGTISQPDARPLAAAQVTVLDEAGHPLARTTSGSNGRYSLDVPASAHPRRVVVEVTLGDQR</sequence>
<feature type="transmembrane region" description="Helical" evidence="6">
    <location>
        <begin position="67"/>
        <end position="85"/>
    </location>
</feature>
<accession>A0ABS9Q1S2</accession>
<dbReference type="Gene3D" id="1.20.1250.20">
    <property type="entry name" value="MFS general substrate transporter like domains"/>
    <property type="match status" value="1"/>
</dbReference>
<evidence type="ECO:0000256" key="2">
    <source>
        <dbReference type="ARBA" id="ARBA00022692"/>
    </source>
</evidence>
<feature type="transmembrane region" description="Helical" evidence="6">
    <location>
        <begin position="378"/>
        <end position="400"/>
    </location>
</feature>
<feature type="compositionally biased region" description="Low complexity" evidence="5">
    <location>
        <begin position="526"/>
        <end position="542"/>
    </location>
</feature>
<feature type="compositionally biased region" description="Basic and acidic residues" evidence="5">
    <location>
        <begin position="555"/>
        <end position="566"/>
    </location>
</feature>
<keyword evidence="2 6" id="KW-0812">Transmembrane</keyword>